<dbReference type="PANTHER" id="PTHR34990:SF2">
    <property type="entry name" value="BLL8164 PROTEIN"/>
    <property type="match status" value="1"/>
</dbReference>
<sequence>MGLGRRDDGQWSRQEDFRWNAALAGFLDDVSRRHGDSVDLIVLGDFLELWQPYPGMACTAPHPDAGCTAEQTLALARRVIQAHAPDLEVIDRFVARGDNRLHVVPGNHDAALLLDPVWQTLKEALPAAGNRVRRLDDGIWLSESGMTVAEHGHQIGKDANRYDAWPQVTVEIDGAAHMIRPWGEQFVQTLFNDVEGEYPIIDNLSPESLGAKYRLADRGLGRSAQDLARFVMFNLFETSRRQRARMLSVEPGQTPEWDLDYARTRGHALVLASLGDGDEFAELIVDQSELGAAIRAQLDVEVAGLPDDHLRQLCDHAAINGRLACAPPSLAATVESTLNSKQAVVARHLRERRSRYPAMRQFVYGHTHEYETPWTATLRTGAKVEVANTGAFQRVMDAGGFERRREAMGLSASEALKGIALEDLPACYTFVVIEDEFREMELFRWHQPESAAEGRRVDAGDPVCD</sequence>
<evidence type="ECO:0000313" key="1">
    <source>
        <dbReference type="EMBL" id="MCF7222515.1"/>
    </source>
</evidence>
<dbReference type="EMBL" id="JAKJPO010000007">
    <property type="protein sequence ID" value="MCF7222515.1"/>
    <property type="molecule type" value="Genomic_DNA"/>
</dbReference>
<comment type="caution">
    <text evidence="1">The sequence shown here is derived from an EMBL/GenBank/DDBJ whole genome shotgun (WGS) entry which is preliminary data.</text>
</comment>
<reference evidence="2" key="2">
    <citation type="submission" date="2022-01" db="EMBL/GenBank/DDBJ databases">
        <title>Lysobacter chinensis sp. nov., a bacterium isolated from cow dung compost.</title>
        <authorList>
            <person name="Zhou L.Y."/>
        </authorList>
    </citation>
    <scope>NUCLEOTIDE SEQUENCE [LARGE SCALE GENOMIC DNA]</scope>
    <source>
        <strain evidence="2">TLK-CK17</strain>
    </source>
</reference>
<reference evidence="1 2" key="3">
    <citation type="submission" date="2022-01" db="EMBL/GenBank/DDBJ databases">
        <authorList>
            <person name="Zhou L.Y."/>
        </authorList>
    </citation>
    <scope>NUCLEOTIDE SEQUENCE [LARGE SCALE GENOMIC DNA]</scope>
    <source>
        <strain evidence="1 2">TLK-CK17</strain>
    </source>
</reference>
<dbReference type="RefSeq" id="WP_237055185.1">
    <property type="nucleotide sequence ID" value="NZ_JAKJPO010000007.1"/>
</dbReference>
<dbReference type="SUPFAM" id="SSF56300">
    <property type="entry name" value="Metallo-dependent phosphatases"/>
    <property type="match status" value="1"/>
</dbReference>
<reference evidence="1 2" key="1">
    <citation type="submission" date="2022-01" db="EMBL/GenBank/DDBJ databases">
        <title>Lysobacter chinensis sp. nov., a bacterium isolated from cow dung compost.</title>
        <authorList>
            <person name="Liu Y."/>
        </authorList>
    </citation>
    <scope>NUCLEOTIDE SEQUENCE [LARGE SCALE GENOMIC DNA]</scope>
    <source>
        <strain evidence="1 2">TLK-CK17</strain>
    </source>
</reference>
<accession>A0ABS9HWH9</accession>
<dbReference type="Proteomes" id="UP001430796">
    <property type="component" value="Unassembled WGS sequence"/>
</dbReference>
<evidence type="ECO:0008006" key="3">
    <source>
        <dbReference type="Google" id="ProtNLM"/>
    </source>
</evidence>
<dbReference type="InterPro" id="IPR029052">
    <property type="entry name" value="Metallo-depent_PP-like"/>
</dbReference>
<evidence type="ECO:0000313" key="2">
    <source>
        <dbReference type="Proteomes" id="UP001430796"/>
    </source>
</evidence>
<gene>
    <name evidence="1" type="ORF">L3V18_12050</name>
</gene>
<protein>
    <recommendedName>
        <fullName evidence="3">Calcineurin-like phosphoesterase domain-containing protein</fullName>
    </recommendedName>
</protein>
<dbReference type="InterPro" id="IPR043461">
    <property type="entry name" value="LpxH-like"/>
</dbReference>
<dbReference type="PANTHER" id="PTHR34990">
    <property type="entry name" value="UDP-2,3-DIACYLGLUCOSAMINE HYDROLASE-RELATED"/>
    <property type="match status" value="1"/>
</dbReference>
<keyword evidence="2" id="KW-1185">Reference proteome</keyword>
<organism evidence="1 2">
    <name type="scientific">Marilutibacter chinensis</name>
    <dbReference type="NCBI Taxonomy" id="2912247"/>
    <lineage>
        <taxon>Bacteria</taxon>
        <taxon>Pseudomonadati</taxon>
        <taxon>Pseudomonadota</taxon>
        <taxon>Gammaproteobacteria</taxon>
        <taxon>Lysobacterales</taxon>
        <taxon>Lysobacteraceae</taxon>
        <taxon>Marilutibacter</taxon>
    </lineage>
</organism>
<proteinExistence type="predicted"/>
<name>A0ABS9HWH9_9GAMM</name>